<dbReference type="Proteomes" id="UP000838160">
    <property type="component" value="Unassembled WGS sequence"/>
</dbReference>
<keyword evidence="1" id="KW-1133">Transmembrane helix</keyword>
<dbReference type="InterPro" id="IPR007047">
    <property type="entry name" value="Flp_Fap"/>
</dbReference>
<dbReference type="Pfam" id="PF04964">
    <property type="entry name" value="Flp_Fap"/>
    <property type="match status" value="1"/>
</dbReference>
<comment type="caution">
    <text evidence="2">The sequence shown here is derived from an EMBL/GenBank/DDBJ whole genome shotgun (WGS) entry which is preliminary data.</text>
</comment>
<protein>
    <recommendedName>
        <fullName evidence="4">Flp family type IVb pilin</fullName>
    </recommendedName>
</protein>
<reference evidence="2" key="1">
    <citation type="submission" date="2021-12" db="EMBL/GenBank/DDBJ databases">
        <authorList>
            <person name="Rodrigo-Torres L."/>
            <person name="Arahal R. D."/>
            <person name="Lucena T."/>
        </authorList>
    </citation>
    <scope>NUCLEOTIDE SEQUENCE</scope>
    <source>
        <strain evidence="2">CECT 8226</strain>
    </source>
</reference>
<dbReference type="RefSeq" id="WP_237486272.1">
    <property type="nucleotide sequence ID" value="NZ_CAKLCM010000003.1"/>
</dbReference>
<evidence type="ECO:0000313" key="3">
    <source>
        <dbReference type="Proteomes" id="UP000838160"/>
    </source>
</evidence>
<evidence type="ECO:0000313" key="2">
    <source>
        <dbReference type="EMBL" id="CAH0529693.1"/>
    </source>
</evidence>
<name>A0ABM8ZNY0_9VIBR</name>
<accession>A0ABM8ZNY0</accession>
<gene>
    <name evidence="2" type="ORF">VHP8226_03448</name>
</gene>
<proteinExistence type="predicted"/>
<feature type="transmembrane region" description="Helical" evidence="1">
    <location>
        <begin position="25"/>
        <end position="43"/>
    </location>
</feature>
<keyword evidence="3" id="KW-1185">Reference proteome</keyword>
<sequence length="71" mass="7487">MLTKLYVKAATYFAEVKNDERGVTAIEYGLIAVAMAVVLGAVFSSTDGELLKNLNAAFDKVSSLLSSATPT</sequence>
<keyword evidence="1" id="KW-0472">Membrane</keyword>
<evidence type="ECO:0008006" key="4">
    <source>
        <dbReference type="Google" id="ProtNLM"/>
    </source>
</evidence>
<organism evidence="2 3">
    <name type="scientific">Vibrio hippocampi</name>
    <dbReference type="NCBI Taxonomy" id="654686"/>
    <lineage>
        <taxon>Bacteria</taxon>
        <taxon>Pseudomonadati</taxon>
        <taxon>Pseudomonadota</taxon>
        <taxon>Gammaproteobacteria</taxon>
        <taxon>Vibrionales</taxon>
        <taxon>Vibrionaceae</taxon>
        <taxon>Vibrio</taxon>
    </lineage>
</organism>
<keyword evidence="1" id="KW-0812">Transmembrane</keyword>
<dbReference type="EMBL" id="CAKLCM010000003">
    <property type="protein sequence ID" value="CAH0529693.1"/>
    <property type="molecule type" value="Genomic_DNA"/>
</dbReference>
<evidence type="ECO:0000256" key="1">
    <source>
        <dbReference type="SAM" id="Phobius"/>
    </source>
</evidence>